<protein>
    <recommendedName>
        <fullName evidence="4">Trichohyalin-plectin-homology domain-containing protein</fullName>
    </recommendedName>
</protein>
<reference evidence="2 3" key="1">
    <citation type="submission" date="2023-11" db="EMBL/GenBank/DDBJ databases">
        <authorList>
            <person name="Okamura Y."/>
        </authorList>
    </citation>
    <scope>NUCLEOTIDE SEQUENCE [LARGE SCALE GENOMIC DNA]</scope>
</reference>
<accession>A0AAV1JEJ5</accession>
<organism evidence="2 3">
    <name type="scientific">Leptosia nina</name>
    <dbReference type="NCBI Taxonomy" id="320188"/>
    <lineage>
        <taxon>Eukaryota</taxon>
        <taxon>Metazoa</taxon>
        <taxon>Ecdysozoa</taxon>
        <taxon>Arthropoda</taxon>
        <taxon>Hexapoda</taxon>
        <taxon>Insecta</taxon>
        <taxon>Pterygota</taxon>
        <taxon>Neoptera</taxon>
        <taxon>Endopterygota</taxon>
        <taxon>Lepidoptera</taxon>
        <taxon>Glossata</taxon>
        <taxon>Ditrysia</taxon>
        <taxon>Papilionoidea</taxon>
        <taxon>Pieridae</taxon>
        <taxon>Pierinae</taxon>
        <taxon>Leptosia</taxon>
    </lineage>
</organism>
<evidence type="ECO:0000256" key="1">
    <source>
        <dbReference type="SAM" id="Coils"/>
    </source>
</evidence>
<dbReference type="EMBL" id="CAVLEF010000009">
    <property type="protein sequence ID" value="CAK1547751.1"/>
    <property type="molecule type" value="Genomic_DNA"/>
</dbReference>
<feature type="coiled-coil region" evidence="1">
    <location>
        <begin position="132"/>
        <end position="205"/>
    </location>
</feature>
<comment type="caution">
    <text evidence="2">The sequence shown here is derived from an EMBL/GenBank/DDBJ whole genome shotgun (WGS) entry which is preliminary data.</text>
</comment>
<keyword evidence="1" id="KW-0175">Coiled coil</keyword>
<evidence type="ECO:0008006" key="4">
    <source>
        <dbReference type="Google" id="ProtNLM"/>
    </source>
</evidence>
<evidence type="ECO:0000313" key="3">
    <source>
        <dbReference type="Proteomes" id="UP001497472"/>
    </source>
</evidence>
<feature type="coiled-coil region" evidence="1">
    <location>
        <begin position="320"/>
        <end position="373"/>
    </location>
</feature>
<keyword evidence="3" id="KW-1185">Reference proteome</keyword>
<name>A0AAV1JEJ5_9NEOP</name>
<sequence length="416" mass="50860">METLINVDDVKKTADIVAYDSLHLQKVLLEAEERALSVELFRKREKEECTYCTDRQNRNVRYEEELEHEKLVECQKALEREKIAKGMQCTKEDKIQLRYMQKMQMQEKQDKEAEESAIEDMWHQILLSDVTFKEEQELLKAERLKYEMQERRRAYDEQIASANRKRRDALQRQREEENRRIEIMKKRMEEEYFDAIRRKKQQQETNKVNYISGHEQKLLRIRYEKQKDRQIDQNTIEVALGDLRRERQRKLKSLQREKQVCLENMKRERTMVENMQREGERVADEYKREMETVSDSKLVAMERRAQQNKEELATDYRRFLHKRNREIEKMQQNRREATESVKRTAINELELKLKEARQEFEKQTEYRNSLNRQMRENESILDVESISMELKQKPFTKRASVFKDKMKNKINEARNR</sequence>
<evidence type="ECO:0000313" key="2">
    <source>
        <dbReference type="EMBL" id="CAK1547751.1"/>
    </source>
</evidence>
<gene>
    <name evidence="2" type="ORF">LNINA_LOCUS7205</name>
</gene>
<dbReference type="AlphaFoldDB" id="A0AAV1JEJ5"/>
<proteinExistence type="predicted"/>
<dbReference type="Proteomes" id="UP001497472">
    <property type="component" value="Unassembled WGS sequence"/>
</dbReference>